<comment type="caution">
    <text evidence="1">The sequence shown here is derived from an EMBL/GenBank/DDBJ whole genome shotgun (WGS) entry which is preliminary data.</text>
</comment>
<name>A0ACB8DP77_DERSI</name>
<reference evidence="1" key="1">
    <citation type="submission" date="2020-05" db="EMBL/GenBank/DDBJ databases">
        <title>Large-scale comparative analyses of tick genomes elucidate their genetic diversity and vector capacities.</title>
        <authorList>
            <person name="Jia N."/>
            <person name="Wang J."/>
            <person name="Shi W."/>
            <person name="Du L."/>
            <person name="Sun Y."/>
            <person name="Zhan W."/>
            <person name="Jiang J."/>
            <person name="Wang Q."/>
            <person name="Zhang B."/>
            <person name="Ji P."/>
            <person name="Sakyi L.B."/>
            <person name="Cui X."/>
            <person name="Yuan T."/>
            <person name="Jiang B."/>
            <person name="Yang W."/>
            <person name="Lam T.T.-Y."/>
            <person name="Chang Q."/>
            <person name="Ding S."/>
            <person name="Wang X."/>
            <person name="Zhu J."/>
            <person name="Ruan X."/>
            <person name="Zhao L."/>
            <person name="Wei J."/>
            <person name="Que T."/>
            <person name="Du C."/>
            <person name="Cheng J."/>
            <person name="Dai P."/>
            <person name="Han X."/>
            <person name="Huang E."/>
            <person name="Gao Y."/>
            <person name="Liu J."/>
            <person name="Shao H."/>
            <person name="Ye R."/>
            <person name="Li L."/>
            <person name="Wei W."/>
            <person name="Wang X."/>
            <person name="Wang C."/>
            <person name="Yang T."/>
            <person name="Huo Q."/>
            <person name="Li W."/>
            <person name="Guo W."/>
            <person name="Chen H."/>
            <person name="Zhou L."/>
            <person name="Ni X."/>
            <person name="Tian J."/>
            <person name="Zhou Y."/>
            <person name="Sheng Y."/>
            <person name="Liu T."/>
            <person name="Pan Y."/>
            <person name="Xia L."/>
            <person name="Li J."/>
            <person name="Zhao F."/>
            <person name="Cao W."/>
        </authorList>
    </citation>
    <scope>NUCLEOTIDE SEQUENCE</scope>
    <source>
        <strain evidence="1">Dsil-2018</strain>
    </source>
</reference>
<dbReference type="EMBL" id="CM023479">
    <property type="protein sequence ID" value="KAH7974337.1"/>
    <property type="molecule type" value="Genomic_DNA"/>
</dbReference>
<dbReference type="Proteomes" id="UP000821865">
    <property type="component" value="Chromosome 10"/>
</dbReference>
<organism evidence="1 2">
    <name type="scientific">Dermacentor silvarum</name>
    <name type="common">Tick</name>
    <dbReference type="NCBI Taxonomy" id="543639"/>
    <lineage>
        <taxon>Eukaryota</taxon>
        <taxon>Metazoa</taxon>
        <taxon>Ecdysozoa</taxon>
        <taxon>Arthropoda</taxon>
        <taxon>Chelicerata</taxon>
        <taxon>Arachnida</taxon>
        <taxon>Acari</taxon>
        <taxon>Parasitiformes</taxon>
        <taxon>Ixodida</taxon>
        <taxon>Ixodoidea</taxon>
        <taxon>Ixodidae</taxon>
        <taxon>Rhipicephalinae</taxon>
        <taxon>Dermacentor</taxon>
    </lineage>
</organism>
<proteinExistence type="predicted"/>
<accession>A0ACB8DP77</accession>
<protein>
    <submittedName>
        <fullName evidence="1">Uncharacterized protein</fullName>
    </submittedName>
</protein>
<evidence type="ECO:0000313" key="1">
    <source>
        <dbReference type="EMBL" id="KAH7974337.1"/>
    </source>
</evidence>
<gene>
    <name evidence="1" type="ORF">HPB49_014246</name>
</gene>
<sequence>MTSSCVSVIQKSAERVRDLLISVKGGGQAVDSDLVFKEIKSDLKDSIYAYLSAADDDGTALLVVALNECVNTVTTEFFQNSTRDDPTLVLYKCVNMYLGFSSHMMDKMRTPQLYVAALCSRIQALEVVALLLLKQSRYGELEGYIKQLAEQIRCFKGFAADDAKSDKEKLRARHAESVLQVCRFAAMTSTAPNSEEALEILYAAKNACCDDFPMLQKYVSSRAYATGMQCFKSGHYKYSISYFRESFCLGKKFVDVNRQAHTLYLLGSAYLLWDKQEHWEKAANALDMAIWHRPGQLSYMTKKLEALYQSGNDKQLSSTLDCILRHQEITIRHVLEIYQSIKEHGFAQQAIEFLQRAYIRFSQDREALYLLVELLKAELDNDELDRASLTFQRILVQDSAKTTQFAGQCLRQLFCYLFHFGCGKAESGSTSEAVEWLRNCETLVATFESIFDEEDIKKKVESLRLCQVYWSMNLGMTNRAKDTLDQYTGTDNVTKGYLRLKIALEEDNGADAIAAVRKLLQLVKDANRLERDNITKKVSNALIHAGSFTLKAGKLDLTKDVLKQMALPPETNPAMAEMQLKCLQCVVALCLINIEQDPNIYEEVSDCIERAASILFVCENDRWHAEQSQWFATVCWNLALLPEVNAEQQFHLLGHSFRLMLSVHGRRDTTKRITTYAIMAMLSGVTASRNHAADTQFRQRILREVHQIAEKLKEVNPAWRDNRKLAGMLLAAEFEAVVRGGGAANGKAVTDEVISLAGDNTELLEQFVAICQVTSLQQDVELC</sequence>
<evidence type="ECO:0000313" key="2">
    <source>
        <dbReference type="Proteomes" id="UP000821865"/>
    </source>
</evidence>
<keyword evidence="2" id="KW-1185">Reference proteome</keyword>